<evidence type="ECO:0000313" key="2">
    <source>
        <dbReference type="EMBL" id="TEB39796.1"/>
    </source>
</evidence>
<sequence>MRAMMKTQATIVMRRKRIPMWRTRREGSRAPMVRSRLLLRHIIPLQAYSLTIQEVPLRTHRSSLVRQLRTINKEIYETDEPSWNRPQSPIPERGGSEDYEDEHHIASLPLCPQPY</sequence>
<dbReference type="EMBL" id="QPFP01000001">
    <property type="protein sequence ID" value="TEB39796.1"/>
    <property type="molecule type" value="Genomic_DNA"/>
</dbReference>
<dbReference type="AlphaFoldDB" id="A0A4Y7U049"/>
<organism evidence="2 3">
    <name type="scientific">Coprinellus micaceus</name>
    <name type="common">Glistening ink-cap mushroom</name>
    <name type="synonym">Coprinus micaceus</name>
    <dbReference type="NCBI Taxonomy" id="71717"/>
    <lineage>
        <taxon>Eukaryota</taxon>
        <taxon>Fungi</taxon>
        <taxon>Dikarya</taxon>
        <taxon>Basidiomycota</taxon>
        <taxon>Agaricomycotina</taxon>
        <taxon>Agaricomycetes</taxon>
        <taxon>Agaricomycetidae</taxon>
        <taxon>Agaricales</taxon>
        <taxon>Agaricineae</taxon>
        <taxon>Psathyrellaceae</taxon>
        <taxon>Coprinellus</taxon>
    </lineage>
</organism>
<gene>
    <name evidence="2" type="ORF">FA13DRAFT_27697</name>
</gene>
<proteinExistence type="predicted"/>
<reference evidence="2 3" key="1">
    <citation type="journal article" date="2019" name="Nat. Ecol. Evol.">
        <title>Megaphylogeny resolves global patterns of mushroom evolution.</title>
        <authorList>
            <person name="Varga T."/>
            <person name="Krizsan K."/>
            <person name="Foldi C."/>
            <person name="Dima B."/>
            <person name="Sanchez-Garcia M."/>
            <person name="Sanchez-Ramirez S."/>
            <person name="Szollosi G.J."/>
            <person name="Szarkandi J.G."/>
            <person name="Papp V."/>
            <person name="Albert L."/>
            <person name="Andreopoulos W."/>
            <person name="Angelini C."/>
            <person name="Antonin V."/>
            <person name="Barry K.W."/>
            <person name="Bougher N.L."/>
            <person name="Buchanan P."/>
            <person name="Buyck B."/>
            <person name="Bense V."/>
            <person name="Catcheside P."/>
            <person name="Chovatia M."/>
            <person name="Cooper J."/>
            <person name="Damon W."/>
            <person name="Desjardin D."/>
            <person name="Finy P."/>
            <person name="Geml J."/>
            <person name="Haridas S."/>
            <person name="Hughes K."/>
            <person name="Justo A."/>
            <person name="Karasinski D."/>
            <person name="Kautmanova I."/>
            <person name="Kiss B."/>
            <person name="Kocsube S."/>
            <person name="Kotiranta H."/>
            <person name="LaButti K.M."/>
            <person name="Lechner B.E."/>
            <person name="Liimatainen K."/>
            <person name="Lipzen A."/>
            <person name="Lukacs Z."/>
            <person name="Mihaltcheva S."/>
            <person name="Morgado L.N."/>
            <person name="Niskanen T."/>
            <person name="Noordeloos M.E."/>
            <person name="Ohm R.A."/>
            <person name="Ortiz-Santana B."/>
            <person name="Ovrebo C."/>
            <person name="Racz N."/>
            <person name="Riley R."/>
            <person name="Savchenko A."/>
            <person name="Shiryaev A."/>
            <person name="Soop K."/>
            <person name="Spirin V."/>
            <person name="Szebenyi C."/>
            <person name="Tomsovsky M."/>
            <person name="Tulloss R.E."/>
            <person name="Uehling J."/>
            <person name="Grigoriev I.V."/>
            <person name="Vagvolgyi C."/>
            <person name="Papp T."/>
            <person name="Martin F.M."/>
            <person name="Miettinen O."/>
            <person name="Hibbett D.S."/>
            <person name="Nagy L.G."/>
        </authorList>
    </citation>
    <scope>NUCLEOTIDE SEQUENCE [LARGE SCALE GENOMIC DNA]</scope>
    <source>
        <strain evidence="2 3">FP101781</strain>
    </source>
</reference>
<feature type="region of interest" description="Disordered" evidence="1">
    <location>
        <begin position="77"/>
        <end position="115"/>
    </location>
</feature>
<comment type="caution">
    <text evidence="2">The sequence shown here is derived from an EMBL/GenBank/DDBJ whole genome shotgun (WGS) entry which is preliminary data.</text>
</comment>
<protein>
    <submittedName>
        <fullName evidence="2">Uncharacterized protein</fullName>
    </submittedName>
</protein>
<keyword evidence="3" id="KW-1185">Reference proteome</keyword>
<evidence type="ECO:0000313" key="3">
    <source>
        <dbReference type="Proteomes" id="UP000298030"/>
    </source>
</evidence>
<accession>A0A4Y7U049</accession>
<name>A0A4Y7U049_COPMI</name>
<evidence type="ECO:0000256" key="1">
    <source>
        <dbReference type="SAM" id="MobiDB-lite"/>
    </source>
</evidence>
<dbReference type="Proteomes" id="UP000298030">
    <property type="component" value="Unassembled WGS sequence"/>
</dbReference>